<feature type="domain" description="Xylose isomerase-like TIM barrel" evidence="1">
    <location>
        <begin position="43"/>
        <end position="269"/>
    </location>
</feature>
<accession>A0A3E2VXB8</accession>
<dbReference type="InterPro" id="IPR050312">
    <property type="entry name" value="IolE/XylAMocC-like"/>
</dbReference>
<dbReference type="GO" id="GO:0016853">
    <property type="term" value="F:isomerase activity"/>
    <property type="evidence" value="ECO:0007669"/>
    <property type="project" value="UniProtKB-KW"/>
</dbReference>
<dbReference type="OrthoDB" id="2063291at2"/>
<gene>
    <name evidence="2" type="ORF">DXA38_09720</name>
</gene>
<evidence type="ECO:0000313" key="2">
    <source>
        <dbReference type="EMBL" id="RGC15645.1"/>
    </source>
</evidence>
<dbReference type="Pfam" id="PF01261">
    <property type="entry name" value="AP_endonuc_2"/>
    <property type="match status" value="1"/>
</dbReference>
<name>A0A3E2VXB8_CLOIN</name>
<sequence length="279" mass="31705">MHMKLGIFSKTYSGDLEVVFKKMADDRIEYTQFNLSSAGLETMPLSYETKQLDYIKSLAAKYHIVLQAISGTFNMIDPNITQRKDGIRRFVVLCEIADYMNIPIISLCTGSKNRENKWKWHNDNTSLEAWQDLIETTNQILPTAEKYHITLGIETEASNIIHSPALARTYLDTFKSDHLKIIMDGANLFHTDQIDNMQAILTDAFHLLGKDICLAHAKDLAGSSVIDFVAAGNGVLDYDTYIHLLRKYNYNGPLIMHGLLEQQVSQSKQFLERKLINAI</sequence>
<protein>
    <submittedName>
        <fullName evidence="2">Sugar phosphate isomerase/epimerase</fullName>
    </submittedName>
</protein>
<dbReference type="PANTHER" id="PTHR12110:SF21">
    <property type="entry name" value="XYLOSE ISOMERASE-LIKE TIM BARREL DOMAIN-CONTAINING PROTEIN"/>
    <property type="match status" value="1"/>
</dbReference>
<organism evidence="2 3">
    <name type="scientific">Clostridium innocuum</name>
    <dbReference type="NCBI Taxonomy" id="1522"/>
    <lineage>
        <taxon>Bacteria</taxon>
        <taxon>Bacillati</taxon>
        <taxon>Bacillota</taxon>
        <taxon>Clostridia</taxon>
        <taxon>Eubacteriales</taxon>
        <taxon>Clostridiaceae</taxon>
        <taxon>Clostridium</taxon>
    </lineage>
</organism>
<dbReference type="SUPFAM" id="SSF51658">
    <property type="entry name" value="Xylose isomerase-like"/>
    <property type="match status" value="1"/>
</dbReference>
<proteinExistence type="predicted"/>
<evidence type="ECO:0000313" key="3">
    <source>
        <dbReference type="Proteomes" id="UP000260025"/>
    </source>
</evidence>
<dbReference type="Gene3D" id="3.20.20.150">
    <property type="entry name" value="Divalent-metal-dependent TIM barrel enzymes"/>
    <property type="match status" value="1"/>
</dbReference>
<comment type="caution">
    <text evidence="2">The sequence shown here is derived from an EMBL/GenBank/DDBJ whole genome shotgun (WGS) entry which is preliminary data.</text>
</comment>
<evidence type="ECO:0000259" key="1">
    <source>
        <dbReference type="Pfam" id="PF01261"/>
    </source>
</evidence>
<dbReference type="InterPro" id="IPR013022">
    <property type="entry name" value="Xyl_isomerase-like_TIM-brl"/>
</dbReference>
<dbReference type="AlphaFoldDB" id="A0A3E2VXB8"/>
<dbReference type="Proteomes" id="UP000260025">
    <property type="component" value="Unassembled WGS sequence"/>
</dbReference>
<dbReference type="EMBL" id="QVEV01000012">
    <property type="protein sequence ID" value="RGC15645.1"/>
    <property type="molecule type" value="Genomic_DNA"/>
</dbReference>
<dbReference type="InterPro" id="IPR036237">
    <property type="entry name" value="Xyl_isomerase-like_sf"/>
</dbReference>
<keyword evidence="2" id="KW-0413">Isomerase</keyword>
<dbReference type="PANTHER" id="PTHR12110">
    <property type="entry name" value="HYDROXYPYRUVATE ISOMERASE"/>
    <property type="match status" value="1"/>
</dbReference>
<reference evidence="2 3" key="1">
    <citation type="submission" date="2018-08" db="EMBL/GenBank/DDBJ databases">
        <title>A genome reference for cultivated species of the human gut microbiota.</title>
        <authorList>
            <person name="Zou Y."/>
            <person name="Xue W."/>
            <person name="Luo G."/>
        </authorList>
    </citation>
    <scope>NUCLEOTIDE SEQUENCE [LARGE SCALE GENOMIC DNA]</scope>
    <source>
        <strain evidence="2 3">OF01-2LB</strain>
    </source>
</reference>